<keyword evidence="3" id="KW-1185">Reference proteome</keyword>
<dbReference type="Proteomes" id="UP000236319">
    <property type="component" value="Unassembled WGS sequence"/>
</dbReference>
<feature type="region of interest" description="Disordered" evidence="1">
    <location>
        <begin position="367"/>
        <end position="390"/>
    </location>
</feature>
<feature type="compositionally biased region" description="Polar residues" evidence="1">
    <location>
        <begin position="371"/>
        <end position="383"/>
    </location>
</feature>
<comment type="caution">
    <text evidence="2">The sequence shown here is derived from an EMBL/GenBank/DDBJ whole genome shotgun (WGS) entry which is preliminary data.</text>
</comment>
<accession>A0A2H6KDL7</accession>
<dbReference type="AlphaFoldDB" id="A0A2H6KDL7"/>
<reference evidence="2 3" key="1">
    <citation type="journal article" date="2017" name="BMC Genomics">
        <title>Whole-genome assembly of Babesia ovata and comparative genomics between closely related pathogens.</title>
        <authorList>
            <person name="Yamagishi J."/>
            <person name="Asada M."/>
            <person name="Hakimi H."/>
            <person name="Tanaka T.Q."/>
            <person name="Sugimoto C."/>
            <person name="Kawazu S."/>
        </authorList>
    </citation>
    <scope>NUCLEOTIDE SEQUENCE [LARGE SCALE GENOMIC DNA]</scope>
    <source>
        <strain evidence="2 3">Miyake</strain>
    </source>
</reference>
<evidence type="ECO:0000313" key="2">
    <source>
        <dbReference type="EMBL" id="GBE61092.1"/>
    </source>
</evidence>
<protein>
    <submittedName>
        <fullName evidence="2">Extracellular matrix-binding ebh, putative</fullName>
    </submittedName>
</protein>
<proteinExistence type="predicted"/>
<evidence type="ECO:0000313" key="3">
    <source>
        <dbReference type="Proteomes" id="UP000236319"/>
    </source>
</evidence>
<name>A0A2H6KDL7_9APIC</name>
<evidence type="ECO:0000256" key="1">
    <source>
        <dbReference type="SAM" id="MobiDB-lite"/>
    </source>
</evidence>
<dbReference type="GeneID" id="39874862"/>
<dbReference type="EMBL" id="BDSA01000002">
    <property type="protein sequence ID" value="GBE61092.1"/>
    <property type="molecule type" value="Genomic_DNA"/>
</dbReference>
<dbReference type="VEuPathDB" id="PiroplasmaDB:BOVATA_025850"/>
<dbReference type="RefSeq" id="XP_028867335.1">
    <property type="nucleotide sequence ID" value="XM_029011502.1"/>
</dbReference>
<gene>
    <name evidence="2" type="ORF">BOVATA_025850</name>
</gene>
<organism evidence="2 3">
    <name type="scientific">Babesia ovata</name>
    <dbReference type="NCBI Taxonomy" id="189622"/>
    <lineage>
        <taxon>Eukaryota</taxon>
        <taxon>Sar</taxon>
        <taxon>Alveolata</taxon>
        <taxon>Apicomplexa</taxon>
        <taxon>Aconoidasida</taxon>
        <taxon>Piroplasmida</taxon>
        <taxon>Babesiidae</taxon>
        <taxon>Babesia</taxon>
    </lineage>
</organism>
<dbReference type="OrthoDB" id="425925at2759"/>
<sequence length="456" mass="48758">MDGDLKKDLKGVKDNIKTKIWEKIVEFNVTKLDDFVKQDLGKLRKNILGLAEHDGGKSLAQGQLDALSSSNQKKELDKLAGNDDGSIQKAVSQLENKFKQEIQSPLSNAVGEVGTAIEKLGGKFENGAVKTMDSILDIFENIKDKVKEIKGKKNSSGLEGIAHGLINSYADTFKKNFESIVSGWAEGILGNDKGNDAKPPKKWLPKYVKLRGGDLGNSDVTGVSLILEVRNGIEEAIGKTLGAEIEAGKAQVISGMQAANASIQKTIASVKSACETFADKLDNRLKGGIDTLAAEIYGGIKDKVNNGKDKEIKLVTEATLLGLSATTSQVASEIESILLGDYRIAKGSGKSIASELDRVVGETQKLHDQLATATTPDASSDPNDSPARAVDSRLQAVRSEVGRIDKTFKDEVKKDLQLAVDGLEPAVNGFNTEAQSQIKAAAKAAEQIMRANVQVD</sequence>